<keyword evidence="4" id="KW-0732">Signal</keyword>
<reference evidence="5" key="1">
    <citation type="submission" date="2021-01" db="EMBL/GenBank/DDBJ databases">
        <authorList>
            <person name="Corre E."/>
            <person name="Pelletier E."/>
            <person name="Niang G."/>
            <person name="Scheremetjew M."/>
            <person name="Finn R."/>
            <person name="Kale V."/>
            <person name="Holt S."/>
            <person name="Cochrane G."/>
            <person name="Meng A."/>
            <person name="Brown T."/>
            <person name="Cohen L."/>
        </authorList>
    </citation>
    <scope>NUCLEOTIDE SEQUENCE</scope>
    <source>
        <strain evidence="5">PLY182g</strain>
    </source>
</reference>
<evidence type="ECO:0000256" key="4">
    <source>
        <dbReference type="SAM" id="SignalP"/>
    </source>
</evidence>
<dbReference type="GO" id="GO:0046872">
    <property type="term" value="F:metal ion binding"/>
    <property type="evidence" value="ECO:0007669"/>
    <property type="project" value="UniProtKB-KW"/>
</dbReference>
<dbReference type="AlphaFoldDB" id="A0A7S0LJF8"/>
<dbReference type="EMBL" id="HBEY01032771">
    <property type="protein sequence ID" value="CAD8612236.1"/>
    <property type="molecule type" value="Transcribed_RNA"/>
</dbReference>
<dbReference type="Pfam" id="PF07847">
    <property type="entry name" value="PCO_ADO"/>
    <property type="match status" value="1"/>
</dbReference>
<dbReference type="PANTHER" id="PTHR22966">
    <property type="entry name" value="2-AMINOETHANETHIOL DIOXYGENASE"/>
    <property type="match status" value="1"/>
</dbReference>
<organism evidence="5">
    <name type="scientific">Coccolithus braarudii</name>
    <dbReference type="NCBI Taxonomy" id="221442"/>
    <lineage>
        <taxon>Eukaryota</taxon>
        <taxon>Haptista</taxon>
        <taxon>Haptophyta</taxon>
        <taxon>Prymnesiophyceae</taxon>
        <taxon>Coccolithales</taxon>
        <taxon>Coccolithaceae</taxon>
        <taxon>Coccolithus</taxon>
    </lineage>
</organism>
<feature type="signal peptide" evidence="4">
    <location>
        <begin position="1"/>
        <end position="16"/>
    </location>
</feature>
<evidence type="ECO:0008006" key="6">
    <source>
        <dbReference type="Google" id="ProtNLM"/>
    </source>
</evidence>
<dbReference type="CDD" id="cd20289">
    <property type="entry name" value="cupin_ADO"/>
    <property type="match status" value="1"/>
</dbReference>
<accession>A0A7S0LJF8</accession>
<name>A0A7S0LJF8_9EUKA</name>
<evidence type="ECO:0000256" key="2">
    <source>
        <dbReference type="ARBA" id="ARBA00023002"/>
    </source>
</evidence>
<evidence type="ECO:0000313" key="5">
    <source>
        <dbReference type="EMBL" id="CAD8612236.1"/>
    </source>
</evidence>
<dbReference type="InterPro" id="IPR011051">
    <property type="entry name" value="RmlC_Cupin_sf"/>
</dbReference>
<dbReference type="SUPFAM" id="SSF51182">
    <property type="entry name" value="RmlC-like cupins"/>
    <property type="match status" value="1"/>
</dbReference>
<dbReference type="InterPro" id="IPR014710">
    <property type="entry name" value="RmlC-like_jellyroll"/>
</dbReference>
<keyword evidence="3" id="KW-0408">Iron</keyword>
<dbReference type="GO" id="GO:0016702">
    <property type="term" value="F:oxidoreductase activity, acting on single donors with incorporation of molecular oxygen, incorporation of two atoms of oxygen"/>
    <property type="evidence" value="ECO:0007669"/>
    <property type="project" value="InterPro"/>
</dbReference>
<sequence>MAGLRLMSALLVEAHAHTLTPQSSAMPRRLLQFRQRARELSACSKGNSLVQHIYQLASAGEVDLVAEAMEQLTPSMLALDAPLHLPPGKIGYQHVYSDARFSMGIFVLPAGSSIPLHDHPHMTVLSKLIFGALHVTSYDLPEAASEPRPALFGGLRPRQRQRRLRCAPAQRTVVAAPAATLKLDPVHGNLHAFRALNDTAVFDVLLPPYNDAAGRSCHYYAEVDEQRRADGHRVTLEEVSWPPTLKIASMQYEGPRCGPECE</sequence>
<dbReference type="InterPro" id="IPR012864">
    <property type="entry name" value="PCO/ADO"/>
</dbReference>
<evidence type="ECO:0000256" key="1">
    <source>
        <dbReference type="ARBA" id="ARBA00022723"/>
    </source>
</evidence>
<feature type="chain" id="PRO_5031129112" description="Cysteine dioxygenase" evidence="4">
    <location>
        <begin position="17"/>
        <end position="262"/>
    </location>
</feature>
<proteinExistence type="predicted"/>
<keyword evidence="2" id="KW-0560">Oxidoreductase</keyword>
<evidence type="ECO:0000256" key="3">
    <source>
        <dbReference type="ARBA" id="ARBA00023004"/>
    </source>
</evidence>
<dbReference type="PANTHER" id="PTHR22966:SF61">
    <property type="entry name" value="2-AMINOETHANETHIOL DIOXYGENASE"/>
    <property type="match status" value="1"/>
</dbReference>
<gene>
    <name evidence="5" type="ORF">CPEL01642_LOCUS15616</name>
</gene>
<dbReference type="Gene3D" id="2.60.120.10">
    <property type="entry name" value="Jelly Rolls"/>
    <property type="match status" value="1"/>
</dbReference>
<keyword evidence="1" id="KW-0479">Metal-binding</keyword>
<protein>
    <recommendedName>
        <fullName evidence="6">Cysteine dioxygenase</fullName>
    </recommendedName>
</protein>